<dbReference type="Proteomes" id="UP000184512">
    <property type="component" value="Unassembled WGS sequence"/>
</dbReference>
<dbReference type="EMBL" id="FQZG01000009">
    <property type="protein sequence ID" value="SHI57414.1"/>
    <property type="molecule type" value="Genomic_DNA"/>
</dbReference>
<dbReference type="Gene3D" id="3.40.50.720">
    <property type="entry name" value="NAD(P)-binding Rossmann-like Domain"/>
    <property type="match status" value="1"/>
</dbReference>
<accession>A0A1M6C9H4</accession>
<evidence type="ECO:0000259" key="1">
    <source>
        <dbReference type="Pfam" id="PF13460"/>
    </source>
</evidence>
<protein>
    <submittedName>
        <fullName evidence="2">Uncharacterized conserved protein YbjT, contains NAD(P)-binding and DUF2867 domains</fullName>
    </submittedName>
</protein>
<sequence length="249" mass="26501">MSVTTVLVVGATGSIGREVVAAATAAGLTARALVRDVERAGRVLPADTDFVVGDLTRADTLTDAVHDIDAVIFTHGSETGDWERVDYGGVKNILAALGTRRPRIALMTSIYVTRLGEGHDEVIGWKRRNEWLVRSSGADYTIVRPSWFDHAAATDNRIVFEQGDTGDGGIRRDQLARVLVEAILTDTAIGKTLEVFAQPGEGPGDWSALFGALDPDTGLDGAHDATRVPLEDEPAQIQLDMAAVGARGN</sequence>
<reference evidence="2 3" key="1">
    <citation type="submission" date="2016-11" db="EMBL/GenBank/DDBJ databases">
        <authorList>
            <person name="Jaros S."/>
            <person name="Januszkiewicz K."/>
            <person name="Wedrychowicz H."/>
        </authorList>
    </citation>
    <scope>NUCLEOTIDE SEQUENCE [LARGE SCALE GENOMIC DNA]</scope>
    <source>
        <strain evidence="2 3">DSM 12906</strain>
    </source>
</reference>
<dbReference type="PANTHER" id="PTHR15020:SF43">
    <property type="entry name" value="NAD(P)-BINDING DOMAIN-CONTAINING PROTEIN"/>
    <property type="match status" value="1"/>
</dbReference>
<dbReference type="RefSeq" id="WP_073186102.1">
    <property type="nucleotide sequence ID" value="NZ_FQZG01000009.1"/>
</dbReference>
<dbReference type="AlphaFoldDB" id="A0A1M6C9H4"/>
<proteinExistence type="predicted"/>
<dbReference type="OrthoDB" id="3250520at2"/>
<dbReference type="Pfam" id="PF13460">
    <property type="entry name" value="NAD_binding_10"/>
    <property type="match status" value="1"/>
</dbReference>
<evidence type="ECO:0000313" key="2">
    <source>
        <dbReference type="EMBL" id="SHI57414.1"/>
    </source>
</evidence>
<name>A0A1M6C9H4_9ACTN</name>
<dbReference type="SUPFAM" id="SSF51735">
    <property type="entry name" value="NAD(P)-binding Rossmann-fold domains"/>
    <property type="match status" value="1"/>
</dbReference>
<keyword evidence="3" id="KW-1185">Reference proteome</keyword>
<gene>
    <name evidence="2" type="ORF">SAMN02745244_00622</name>
</gene>
<feature type="domain" description="NAD(P)-binding" evidence="1">
    <location>
        <begin position="10"/>
        <end position="183"/>
    </location>
</feature>
<dbReference type="STRING" id="1123357.SAMN02745244_00622"/>
<dbReference type="InterPro" id="IPR036291">
    <property type="entry name" value="NAD(P)-bd_dom_sf"/>
</dbReference>
<evidence type="ECO:0000313" key="3">
    <source>
        <dbReference type="Proteomes" id="UP000184512"/>
    </source>
</evidence>
<dbReference type="PANTHER" id="PTHR15020">
    <property type="entry name" value="FLAVIN REDUCTASE-RELATED"/>
    <property type="match status" value="1"/>
</dbReference>
<dbReference type="InterPro" id="IPR016040">
    <property type="entry name" value="NAD(P)-bd_dom"/>
</dbReference>
<organism evidence="2 3">
    <name type="scientific">Tessaracoccus bendigoensis DSM 12906</name>
    <dbReference type="NCBI Taxonomy" id="1123357"/>
    <lineage>
        <taxon>Bacteria</taxon>
        <taxon>Bacillati</taxon>
        <taxon>Actinomycetota</taxon>
        <taxon>Actinomycetes</taxon>
        <taxon>Propionibacteriales</taxon>
        <taxon>Propionibacteriaceae</taxon>
        <taxon>Tessaracoccus</taxon>
    </lineage>
</organism>
<dbReference type="CDD" id="cd05243">
    <property type="entry name" value="SDR_a5"/>
    <property type="match status" value="1"/>
</dbReference>